<evidence type="ECO:0000256" key="3">
    <source>
        <dbReference type="ARBA" id="ARBA00023054"/>
    </source>
</evidence>
<organism evidence="10 11">
    <name type="scientific">Kockovaella imperatae</name>
    <dbReference type="NCBI Taxonomy" id="4999"/>
    <lineage>
        <taxon>Eukaryota</taxon>
        <taxon>Fungi</taxon>
        <taxon>Dikarya</taxon>
        <taxon>Basidiomycota</taxon>
        <taxon>Agaricomycotina</taxon>
        <taxon>Tremellomycetes</taxon>
        <taxon>Tremellales</taxon>
        <taxon>Cuniculitremaceae</taxon>
        <taxon>Kockovaella</taxon>
    </lineage>
</organism>
<evidence type="ECO:0000313" key="11">
    <source>
        <dbReference type="Proteomes" id="UP000193218"/>
    </source>
</evidence>
<dbReference type="Pfam" id="PF03914">
    <property type="entry name" value="CBF"/>
    <property type="match status" value="1"/>
</dbReference>
<keyword evidence="11" id="KW-1185">Reference proteome</keyword>
<dbReference type="EMBL" id="NBSH01000001">
    <property type="protein sequence ID" value="ORX40518.1"/>
    <property type="molecule type" value="Genomic_DNA"/>
</dbReference>
<comment type="function">
    <text evidence="5">Required for synthesis of 60S ribosomal subunits and the transport of pre-ribosomes from the nucleoplasm to the cytoplasm.</text>
</comment>
<dbReference type="InterPro" id="IPR016903">
    <property type="entry name" value="Nucleolar_cplx-assoc_3"/>
</dbReference>
<evidence type="ECO:0000313" key="10">
    <source>
        <dbReference type="EMBL" id="ORX40518.1"/>
    </source>
</evidence>
<evidence type="ECO:0000256" key="1">
    <source>
        <dbReference type="ARBA" id="ARBA00004604"/>
    </source>
</evidence>
<dbReference type="PANTHER" id="PTHR14428:SF5">
    <property type="entry name" value="NUCLEOLAR COMPLEX PROTEIN 3 HOMOLOG"/>
    <property type="match status" value="1"/>
</dbReference>
<dbReference type="InterPro" id="IPR011501">
    <property type="entry name" value="Noc3_N"/>
</dbReference>
<evidence type="ECO:0000256" key="2">
    <source>
        <dbReference type="ARBA" id="ARBA00007797"/>
    </source>
</evidence>
<feature type="domain" description="CCAAT-binding factor" evidence="8">
    <location>
        <begin position="632"/>
        <end position="800"/>
    </location>
</feature>
<evidence type="ECO:0000259" key="8">
    <source>
        <dbReference type="Pfam" id="PF03914"/>
    </source>
</evidence>
<evidence type="ECO:0000256" key="4">
    <source>
        <dbReference type="ARBA" id="ARBA00023242"/>
    </source>
</evidence>
<feature type="domain" description="Nucleolar complex-associated protein 3 N-terminal" evidence="9">
    <location>
        <begin position="282"/>
        <end position="386"/>
    </location>
</feature>
<comment type="subcellular location">
    <subcellularLocation>
        <location evidence="1 5">Nucleus</location>
        <location evidence="1 5">Nucleolus</location>
    </subcellularLocation>
</comment>
<dbReference type="GO" id="GO:0006270">
    <property type="term" value="P:DNA replication initiation"/>
    <property type="evidence" value="ECO:0007669"/>
    <property type="project" value="TreeGrafter"/>
</dbReference>
<dbReference type="Pfam" id="PF07540">
    <property type="entry name" value="NOC3p"/>
    <property type="match status" value="1"/>
</dbReference>
<accession>A0A1Y1UR09</accession>
<dbReference type="GO" id="GO:0003682">
    <property type="term" value="F:chromatin binding"/>
    <property type="evidence" value="ECO:0007669"/>
    <property type="project" value="TreeGrafter"/>
</dbReference>
<dbReference type="PIRSF" id="PIRSF028977">
    <property type="entry name" value="Nucleolar_complex_p3"/>
    <property type="match status" value="1"/>
</dbReference>
<keyword evidence="5" id="KW-0690">Ribosome biogenesis</keyword>
<dbReference type="InParanoid" id="A0A1Y1UR09"/>
<proteinExistence type="inferred from homology"/>
<dbReference type="GO" id="GO:0005730">
    <property type="term" value="C:nucleolus"/>
    <property type="evidence" value="ECO:0007669"/>
    <property type="project" value="UniProtKB-SubCell"/>
</dbReference>
<dbReference type="OrthoDB" id="10263597at2759"/>
<keyword evidence="4" id="KW-0539">Nucleus</keyword>
<keyword evidence="3 6" id="KW-0175">Coiled coil</keyword>
<dbReference type="GO" id="GO:0042254">
    <property type="term" value="P:ribosome biogenesis"/>
    <property type="evidence" value="ECO:0007669"/>
    <property type="project" value="UniProtKB-KW"/>
</dbReference>
<dbReference type="PANTHER" id="PTHR14428">
    <property type="entry name" value="NUCLEOLAR COMPLEX PROTEIN 3"/>
    <property type="match status" value="1"/>
</dbReference>
<feature type="compositionally biased region" description="Basic and acidic residues" evidence="7">
    <location>
        <begin position="82"/>
        <end position="99"/>
    </location>
</feature>
<evidence type="ECO:0000256" key="7">
    <source>
        <dbReference type="SAM" id="MobiDB-lite"/>
    </source>
</evidence>
<reference evidence="10 11" key="1">
    <citation type="submission" date="2017-03" db="EMBL/GenBank/DDBJ databases">
        <title>Widespread Adenine N6-methylation of Active Genes in Fungi.</title>
        <authorList>
            <consortium name="DOE Joint Genome Institute"/>
            <person name="Mondo S.J."/>
            <person name="Dannebaum R.O."/>
            <person name="Kuo R.C."/>
            <person name="Louie K.B."/>
            <person name="Bewick A.J."/>
            <person name="Labutti K."/>
            <person name="Haridas S."/>
            <person name="Kuo A."/>
            <person name="Salamov A."/>
            <person name="Ahrendt S.R."/>
            <person name="Lau R."/>
            <person name="Bowen B.P."/>
            <person name="Lipzen A."/>
            <person name="Sullivan W."/>
            <person name="Andreopoulos W.B."/>
            <person name="Clum A."/>
            <person name="Lindquist E."/>
            <person name="Daum C."/>
            <person name="Northen T.R."/>
            <person name="Ramamoorthy G."/>
            <person name="Schmitz R.J."/>
            <person name="Gryganskyi A."/>
            <person name="Culley D."/>
            <person name="Magnuson J."/>
            <person name="James T.Y."/>
            <person name="O'Malley M.A."/>
            <person name="Stajich J.E."/>
            <person name="Spatafora J.W."/>
            <person name="Visel A."/>
            <person name="Grigoriev I.V."/>
        </authorList>
    </citation>
    <scope>NUCLEOTIDE SEQUENCE [LARGE SCALE GENOMIC DNA]</scope>
    <source>
        <strain evidence="10 11">NRRL Y-17943</strain>
    </source>
</reference>
<feature type="coiled-coil region" evidence="6">
    <location>
        <begin position="529"/>
        <end position="565"/>
    </location>
</feature>
<dbReference type="FunCoup" id="A0A1Y1UR09">
    <property type="interactions" value="490"/>
</dbReference>
<evidence type="ECO:0000256" key="6">
    <source>
        <dbReference type="SAM" id="Coils"/>
    </source>
</evidence>
<feature type="compositionally biased region" description="Acidic residues" evidence="7">
    <location>
        <begin position="122"/>
        <end position="147"/>
    </location>
</feature>
<feature type="compositionally biased region" description="Acidic residues" evidence="7">
    <location>
        <begin position="48"/>
        <end position="65"/>
    </location>
</feature>
<evidence type="ECO:0000256" key="5">
    <source>
        <dbReference type="PIRNR" id="PIRNR028977"/>
    </source>
</evidence>
<dbReference type="InterPro" id="IPR005612">
    <property type="entry name" value="CCAAT-binding_factor"/>
</dbReference>
<name>A0A1Y1UR09_9TREE</name>
<sequence>MPSAKALGKRKAQPETRPKDKHKKVEKKTKLRDRKTIPIPKSTYEAGGSEDDELEDDYELDDDLGDVAGFISSADPSALSRSIKETRRLHDLAKSREPLPKQSRIKPKLPSLGSASTGSFDSDAEFPSDLEDVSDLESLDDDSEVDGLDSMSSDSDAVDYRDRRKRKKEANEEADYERAGRQRMERSLSVESDSVQVSRLPIKLPSGQIQKVEGSTKITLPPTKKPRPPTPESTEESEEELEPTTEELTHRMASQKGKFGRLGIAEIAGRPGWKNADRLAAAKEQIASTGAEILAGGELIDTAPLLTRLSTFSLPTVPSPDDGSKLPVPASIRGLAFLSLLAVYKDIIPGYRIRQLTALEEAEKVRDEVKRQREGEKLLVNTYKAYLKTLETEIKARSTLASLCLGCMCELLTAVPHFNFSENIMGVLVGRVARKTWDDDAELVFQTVVKVFKADVSAHDSQILVRLIARMIKERKYQVHPKILGSLLHLRLVNELDPKRETKRDERDRKGTKMKAKFKSDVREKWRTKNQKKRDKELKEIKKEMAEAEAEVNEEERSQVQTETLKNLFVLYFSILKHPTPTPLLAPALEGISQFAHHINIDFFKDLLVVLRRLIVDDADDLAANQRVRLRLIAIITAFDLLSGQGEALNIDLTDFVNALFALLRPLALDTGIEDPPDGTVPSRLNASTSALMFECIETIFFSRVNKSSMPPWRLAAFAKRLTESALLLPPQSALKALEIVRTMMIKESKLEGMLDTEERMFDGVYKPELDDPQLTNPLATSLWEVEVLAKEHWDRRVRTEASKLREAKF</sequence>
<comment type="caution">
    <text evidence="10">The sequence shown here is derived from an EMBL/GenBank/DDBJ whole genome shotgun (WGS) entry which is preliminary data.</text>
</comment>
<dbReference type="Proteomes" id="UP000193218">
    <property type="component" value="Unassembled WGS sequence"/>
</dbReference>
<protein>
    <recommendedName>
        <fullName evidence="5">Nucleolar complex-associated protein 3</fullName>
    </recommendedName>
</protein>
<dbReference type="RefSeq" id="XP_021874197.1">
    <property type="nucleotide sequence ID" value="XM_022017657.1"/>
</dbReference>
<feature type="compositionally biased region" description="Basic residues" evidence="7">
    <location>
        <begin position="19"/>
        <end position="33"/>
    </location>
</feature>
<feature type="compositionally biased region" description="Basic and acidic residues" evidence="7">
    <location>
        <begin position="176"/>
        <end position="188"/>
    </location>
</feature>
<dbReference type="STRING" id="4999.A0A1Y1UR09"/>
<comment type="similarity">
    <text evidence="2 5">Belongs to the CBF/MAK21 family.</text>
</comment>
<gene>
    <name evidence="10" type="ORF">BD324DRAFT_647445</name>
</gene>
<evidence type="ECO:0000259" key="9">
    <source>
        <dbReference type="Pfam" id="PF07540"/>
    </source>
</evidence>
<dbReference type="GeneID" id="33559466"/>
<feature type="compositionally biased region" description="Acidic residues" evidence="7">
    <location>
        <begin position="233"/>
        <end position="245"/>
    </location>
</feature>
<dbReference type="AlphaFoldDB" id="A0A1Y1UR09"/>
<feature type="region of interest" description="Disordered" evidence="7">
    <location>
        <begin position="1"/>
        <end position="252"/>
    </location>
</feature>